<comment type="similarity">
    <text evidence="1 5">Belongs to the protein sulfotransferase family.</text>
</comment>
<proteinExistence type="inferred from homology"/>
<feature type="transmembrane region" description="Helical" evidence="6">
    <location>
        <begin position="12"/>
        <end position="33"/>
    </location>
</feature>
<comment type="catalytic activity">
    <reaction evidence="4 5">
        <text>L-tyrosyl-[protein] + 3'-phosphoadenylyl sulfate = O-sulfo-L-tyrosine-[protein] + adenosine 3',5'-bisphosphate + H(+)</text>
        <dbReference type="Rhea" id="RHEA:16801"/>
        <dbReference type="Rhea" id="RHEA-COMP:10136"/>
        <dbReference type="Rhea" id="RHEA-COMP:11688"/>
        <dbReference type="ChEBI" id="CHEBI:15378"/>
        <dbReference type="ChEBI" id="CHEBI:46858"/>
        <dbReference type="ChEBI" id="CHEBI:58339"/>
        <dbReference type="ChEBI" id="CHEBI:58343"/>
        <dbReference type="ChEBI" id="CHEBI:65286"/>
        <dbReference type="EC" id="2.8.2.20"/>
    </reaction>
</comment>
<dbReference type="PANTHER" id="PTHR12788">
    <property type="entry name" value="PROTEIN-TYROSINE SULFOTRANSFERASE 2"/>
    <property type="match status" value="1"/>
</dbReference>
<dbReference type="GO" id="GO:0008476">
    <property type="term" value="F:protein-tyrosine sulfotransferase activity"/>
    <property type="evidence" value="ECO:0007669"/>
    <property type="project" value="UniProtKB-EC"/>
</dbReference>
<dbReference type="GO" id="GO:0005794">
    <property type="term" value="C:Golgi apparatus"/>
    <property type="evidence" value="ECO:0007669"/>
    <property type="project" value="TreeGrafter"/>
</dbReference>
<sequence length="330" mass="38099">MKKYSLRKCYGQFRMFVFVIGSLSILLMGLSIFNKLNTIKYQSKHLNKMQRNTKHYNLRDSPFIFIGGHQSTGTGLMRIILDIHPLVRCGPEPIVTREILRYRRHQDSMIDTLSKVGITYDVLDDATAAFIATVIQKMGPYAERLCHKDPSSYLYLEELADIFPKAKFIHMIRDGRAAIASTISRGIHPLYVPENVHTAIAIWERTTSQMLSDCENIGSVRCLTVRYECLILNPRKEVKKVLDFLELPWDDKLLEHEKFVQNTSMLNKYEASSPQIVKSIYKKSLNAWSDDESHFPMDFILFMNENSTLLKTLGYVTDEIPPNYENLCNS</sequence>
<protein>
    <recommendedName>
        <fullName evidence="2 5">Protein-tyrosine sulfotransferase</fullName>
        <ecNumber evidence="2 5">2.8.2.20</ecNumber>
    </recommendedName>
</protein>
<accession>A0A4Z2DD70</accession>
<keyword evidence="6" id="KW-0812">Transmembrane</keyword>
<keyword evidence="6" id="KW-1133">Transmembrane helix</keyword>
<evidence type="ECO:0000313" key="8">
    <source>
        <dbReference type="Proteomes" id="UP000311919"/>
    </source>
</evidence>
<dbReference type="SUPFAM" id="SSF52540">
    <property type="entry name" value="P-loop containing nucleoside triphosphate hydrolases"/>
    <property type="match status" value="1"/>
</dbReference>
<evidence type="ECO:0000313" key="7">
    <source>
        <dbReference type="EMBL" id="TNN14451.1"/>
    </source>
</evidence>
<evidence type="ECO:0000256" key="4">
    <source>
        <dbReference type="ARBA" id="ARBA00048460"/>
    </source>
</evidence>
<dbReference type="Gene3D" id="3.40.50.300">
    <property type="entry name" value="P-loop containing nucleotide triphosphate hydrolases"/>
    <property type="match status" value="1"/>
</dbReference>
<dbReference type="InterPro" id="IPR026634">
    <property type="entry name" value="TPST-like"/>
</dbReference>
<comment type="function">
    <text evidence="5">Catalyzes the O-sulfation of tyrosine residues within acidic motifs of polypeptides, using 3'-phosphoadenylyl sulfate (PAPS) as cosubstrate.</text>
</comment>
<dbReference type="Pfam" id="PF13469">
    <property type="entry name" value="Sulfotransfer_3"/>
    <property type="match status" value="1"/>
</dbReference>
<dbReference type="OrthoDB" id="545675at2759"/>
<evidence type="ECO:0000256" key="2">
    <source>
        <dbReference type="ARBA" id="ARBA00013262"/>
    </source>
</evidence>
<keyword evidence="3 5" id="KW-0808">Transferase</keyword>
<dbReference type="STRING" id="6182.A0A4Z2DD70"/>
<dbReference type="EC" id="2.8.2.20" evidence="2 5"/>
<dbReference type="AlphaFoldDB" id="A0A4Z2DD70"/>
<dbReference type="InterPro" id="IPR027417">
    <property type="entry name" value="P-loop_NTPase"/>
</dbReference>
<gene>
    <name evidence="7" type="ORF">EWB00_002165</name>
</gene>
<evidence type="ECO:0000256" key="3">
    <source>
        <dbReference type="ARBA" id="ARBA00022679"/>
    </source>
</evidence>
<evidence type="ECO:0000256" key="6">
    <source>
        <dbReference type="SAM" id="Phobius"/>
    </source>
</evidence>
<name>A0A4Z2DD70_SCHJA</name>
<evidence type="ECO:0000256" key="1">
    <source>
        <dbReference type="ARBA" id="ARBA00009988"/>
    </source>
</evidence>
<comment type="caution">
    <text evidence="7">The sequence shown here is derived from an EMBL/GenBank/DDBJ whole genome shotgun (WGS) entry which is preliminary data.</text>
</comment>
<reference evidence="7 8" key="1">
    <citation type="submission" date="2019-03" db="EMBL/GenBank/DDBJ databases">
        <title>An improved genome assembly of the fluke Schistosoma japonicum.</title>
        <authorList>
            <person name="Hu W."/>
            <person name="Luo F."/>
            <person name="Yin M."/>
            <person name="Mo X."/>
            <person name="Sun C."/>
            <person name="Wu Q."/>
            <person name="Zhu B."/>
            <person name="Xiang M."/>
            <person name="Wang J."/>
            <person name="Wang Y."/>
            <person name="Zhang T."/>
            <person name="Xu B."/>
            <person name="Zheng H."/>
            <person name="Feng Z."/>
        </authorList>
    </citation>
    <scope>NUCLEOTIDE SEQUENCE [LARGE SCALE GENOMIC DNA]</scope>
    <source>
        <strain evidence="7">HuSjv2</strain>
        <tissue evidence="7">Worms</tissue>
    </source>
</reference>
<dbReference type="PANTHER" id="PTHR12788:SF10">
    <property type="entry name" value="PROTEIN-TYROSINE SULFOTRANSFERASE"/>
    <property type="match status" value="1"/>
</dbReference>
<evidence type="ECO:0000256" key="5">
    <source>
        <dbReference type="RuleBase" id="RU365018"/>
    </source>
</evidence>
<keyword evidence="8" id="KW-1185">Reference proteome</keyword>
<dbReference type="Proteomes" id="UP000311919">
    <property type="component" value="Unassembled WGS sequence"/>
</dbReference>
<organism evidence="7 8">
    <name type="scientific">Schistosoma japonicum</name>
    <name type="common">Blood fluke</name>
    <dbReference type="NCBI Taxonomy" id="6182"/>
    <lineage>
        <taxon>Eukaryota</taxon>
        <taxon>Metazoa</taxon>
        <taxon>Spiralia</taxon>
        <taxon>Lophotrochozoa</taxon>
        <taxon>Platyhelminthes</taxon>
        <taxon>Trematoda</taxon>
        <taxon>Digenea</taxon>
        <taxon>Strigeidida</taxon>
        <taxon>Schistosomatoidea</taxon>
        <taxon>Schistosomatidae</taxon>
        <taxon>Schistosoma</taxon>
    </lineage>
</organism>
<keyword evidence="6" id="KW-0472">Membrane</keyword>
<dbReference type="EMBL" id="SKCS01000175">
    <property type="protein sequence ID" value="TNN14451.1"/>
    <property type="molecule type" value="Genomic_DNA"/>
</dbReference>